<feature type="repeat" description="PPR" evidence="3">
    <location>
        <begin position="576"/>
        <end position="610"/>
    </location>
</feature>
<keyword evidence="5" id="KW-1185">Reference proteome</keyword>
<dbReference type="Pfam" id="PF01535">
    <property type="entry name" value="PPR"/>
    <property type="match status" value="1"/>
</dbReference>
<comment type="similarity">
    <text evidence="1">Belongs to the PPR family. P subfamily.</text>
</comment>
<proteinExistence type="inferred from homology"/>
<name>A0AAN9TEY1_PSOTE</name>
<reference evidence="4 5" key="1">
    <citation type="submission" date="2024-01" db="EMBL/GenBank/DDBJ databases">
        <title>The genomes of 5 underutilized Papilionoideae crops provide insights into root nodulation and disease resistanc.</title>
        <authorList>
            <person name="Jiang F."/>
        </authorList>
    </citation>
    <scope>NUCLEOTIDE SEQUENCE [LARGE SCALE GENOMIC DNA]</scope>
    <source>
        <strain evidence="4">DUOXIRENSHENG_FW03</strain>
        <tissue evidence="4">Leaves</tissue>
    </source>
</reference>
<dbReference type="Gene3D" id="1.25.40.10">
    <property type="entry name" value="Tetratricopeptide repeat domain"/>
    <property type="match status" value="5"/>
</dbReference>
<evidence type="ECO:0000313" key="5">
    <source>
        <dbReference type="Proteomes" id="UP001386955"/>
    </source>
</evidence>
<dbReference type="SUPFAM" id="SSF81901">
    <property type="entry name" value="HCP-like"/>
    <property type="match status" value="1"/>
</dbReference>
<feature type="repeat" description="PPR" evidence="3">
    <location>
        <begin position="264"/>
        <end position="298"/>
    </location>
</feature>
<protein>
    <recommendedName>
        <fullName evidence="6">Pentatricopeptide repeat-containing protein</fullName>
    </recommendedName>
</protein>
<feature type="repeat" description="PPR" evidence="3">
    <location>
        <begin position="436"/>
        <end position="470"/>
    </location>
</feature>
<organism evidence="4 5">
    <name type="scientific">Psophocarpus tetragonolobus</name>
    <name type="common">Winged bean</name>
    <name type="synonym">Dolichos tetragonolobus</name>
    <dbReference type="NCBI Taxonomy" id="3891"/>
    <lineage>
        <taxon>Eukaryota</taxon>
        <taxon>Viridiplantae</taxon>
        <taxon>Streptophyta</taxon>
        <taxon>Embryophyta</taxon>
        <taxon>Tracheophyta</taxon>
        <taxon>Spermatophyta</taxon>
        <taxon>Magnoliopsida</taxon>
        <taxon>eudicotyledons</taxon>
        <taxon>Gunneridae</taxon>
        <taxon>Pentapetalae</taxon>
        <taxon>rosids</taxon>
        <taxon>fabids</taxon>
        <taxon>Fabales</taxon>
        <taxon>Fabaceae</taxon>
        <taxon>Papilionoideae</taxon>
        <taxon>50 kb inversion clade</taxon>
        <taxon>NPAAA clade</taxon>
        <taxon>indigoferoid/millettioid clade</taxon>
        <taxon>Phaseoleae</taxon>
        <taxon>Psophocarpus</taxon>
    </lineage>
</organism>
<feature type="repeat" description="PPR" evidence="3">
    <location>
        <begin position="506"/>
        <end position="540"/>
    </location>
</feature>
<gene>
    <name evidence="4" type="ORF">VNO78_04484</name>
</gene>
<dbReference type="InterPro" id="IPR002885">
    <property type="entry name" value="PPR_rpt"/>
</dbReference>
<evidence type="ECO:0000256" key="1">
    <source>
        <dbReference type="ARBA" id="ARBA00007626"/>
    </source>
</evidence>
<accession>A0AAN9TEY1</accession>
<dbReference type="EMBL" id="JAYMYS010000001">
    <property type="protein sequence ID" value="KAK7412826.1"/>
    <property type="molecule type" value="Genomic_DNA"/>
</dbReference>
<feature type="repeat" description="PPR" evidence="3">
    <location>
        <begin position="299"/>
        <end position="333"/>
    </location>
</feature>
<keyword evidence="2" id="KW-0677">Repeat</keyword>
<dbReference type="Pfam" id="PF13041">
    <property type="entry name" value="PPR_2"/>
    <property type="match status" value="5"/>
</dbReference>
<dbReference type="PANTHER" id="PTHR47941">
    <property type="entry name" value="PENTATRICOPEPTIDE REPEAT-CONTAINING PROTEIN 3, MITOCHONDRIAL"/>
    <property type="match status" value="1"/>
</dbReference>
<evidence type="ECO:0000256" key="3">
    <source>
        <dbReference type="PROSITE-ProRule" id="PRU00708"/>
    </source>
</evidence>
<dbReference type="InterPro" id="IPR011990">
    <property type="entry name" value="TPR-like_helical_dom_sf"/>
</dbReference>
<evidence type="ECO:0000256" key="2">
    <source>
        <dbReference type="ARBA" id="ARBA00022737"/>
    </source>
</evidence>
<evidence type="ECO:0000313" key="4">
    <source>
        <dbReference type="EMBL" id="KAK7412826.1"/>
    </source>
</evidence>
<feature type="repeat" description="PPR" evidence="3">
    <location>
        <begin position="401"/>
        <end position="435"/>
    </location>
</feature>
<dbReference type="FunFam" id="1.25.40.10:FF:000972">
    <property type="entry name" value="Pentatricopeptide repeat-containing protein, mitochondrial"/>
    <property type="match status" value="1"/>
</dbReference>
<dbReference type="PROSITE" id="PS51375">
    <property type="entry name" value="PPR"/>
    <property type="match status" value="9"/>
</dbReference>
<comment type="caution">
    <text evidence="4">The sequence shown here is derived from an EMBL/GenBank/DDBJ whole genome shotgun (WGS) entry which is preliminary data.</text>
</comment>
<dbReference type="FunFam" id="1.25.40.10:FF:000990">
    <property type="entry name" value="Pentatricopeptide repeat-containing protein, mitochondrial"/>
    <property type="match status" value="1"/>
</dbReference>
<feature type="repeat" description="PPR" evidence="3">
    <location>
        <begin position="471"/>
        <end position="505"/>
    </location>
</feature>
<sequence length="646" mass="73539">MKRQHVLHLRRQYGTKYTAKITASTGTGRSVAVEVTPAAPLPSDPRGYLLPRRDLICKASQILLSEAPSRFSDPFWDLRDYLESFSLSLTPLEASEILKALKTPSLALKFFHFCPSLSPNFRHESFTYNRLFLILSKSTNPNRFEQARALLDHMLRHSVRGSISTVNILLGFFGTGDDLQLCVQLLNKWDLRFNAYTYKCLLQAYLRSRHSPQAYLVYLDMLCHGYNLDIFAYNMLLDALAKDQQVDQAYKVFEDMKRRHCEPDVFTYTIMIRMTGKSGKTEEALAFFQAMLAKGCTPNLIGYNTMIEALAKGRMVDKAILLFSKMVESDCQPNEFTYSVILNLLVAEGKLNKLENIVEMSKKYMNKQIYAYFVRTLSTLGHASEAHRLFCNMWNFHDKGDKDACMSMLESLCSAGKITEALDLLSKIHEKGITTDTIMYNTVFTALGRLKQISHIHDLFEKMKQDGPPPDIFTYNILISSFGRAGRVDIAVKIFEELENSNCKPDVISYNSLINCLGKNGDVDEAHMRFKEMQEKGLNPDVVTYSTLIECFGKTDKVEMACRLFDEMLAEECTPNLITYNILLDCLEKCGRTAEAVDLYAKLKQQGLTPDLITYAVLERLQSGGHGKLRFRRQNPITGWVVSPLR</sequence>
<dbReference type="AlphaFoldDB" id="A0AAN9TEY1"/>
<feature type="repeat" description="PPR" evidence="3">
    <location>
        <begin position="229"/>
        <end position="263"/>
    </location>
</feature>
<dbReference type="NCBIfam" id="TIGR00756">
    <property type="entry name" value="PPR"/>
    <property type="match status" value="9"/>
</dbReference>
<dbReference type="Proteomes" id="UP001386955">
    <property type="component" value="Unassembled WGS sequence"/>
</dbReference>
<evidence type="ECO:0008006" key="6">
    <source>
        <dbReference type="Google" id="ProtNLM"/>
    </source>
</evidence>
<feature type="repeat" description="PPR" evidence="3">
    <location>
        <begin position="541"/>
        <end position="575"/>
    </location>
</feature>